<proteinExistence type="predicted"/>
<name>A0A1H4WQ23_9BRAD</name>
<dbReference type="AlphaFoldDB" id="A0A1H4WQ23"/>
<dbReference type="Proteomes" id="UP000198992">
    <property type="component" value="Unassembled WGS sequence"/>
</dbReference>
<organism evidence="1 2">
    <name type="scientific">Bradyrhizobium erythrophlei</name>
    <dbReference type="NCBI Taxonomy" id="1437360"/>
    <lineage>
        <taxon>Bacteria</taxon>
        <taxon>Pseudomonadati</taxon>
        <taxon>Pseudomonadota</taxon>
        <taxon>Alphaproteobacteria</taxon>
        <taxon>Hyphomicrobiales</taxon>
        <taxon>Nitrobacteraceae</taxon>
        <taxon>Bradyrhizobium</taxon>
    </lineage>
</organism>
<evidence type="ECO:0000313" key="2">
    <source>
        <dbReference type="Proteomes" id="UP000198992"/>
    </source>
</evidence>
<accession>A0A1H4WQ23</accession>
<dbReference type="EMBL" id="FNTH01000001">
    <property type="protein sequence ID" value="SEC95432.1"/>
    <property type="molecule type" value="Genomic_DNA"/>
</dbReference>
<protein>
    <submittedName>
        <fullName evidence="1">Uncharacterized protein</fullName>
    </submittedName>
</protein>
<gene>
    <name evidence="1" type="ORF">SAMN05444164_3203</name>
</gene>
<dbReference type="RefSeq" id="WP_092116732.1">
    <property type="nucleotide sequence ID" value="NZ_FNTH01000001.1"/>
</dbReference>
<reference evidence="1 2" key="1">
    <citation type="submission" date="2016-10" db="EMBL/GenBank/DDBJ databases">
        <authorList>
            <person name="de Groot N.N."/>
        </authorList>
    </citation>
    <scope>NUCLEOTIDE SEQUENCE [LARGE SCALE GENOMIC DNA]</scope>
    <source>
        <strain evidence="1 2">MT12</strain>
    </source>
</reference>
<evidence type="ECO:0000313" key="1">
    <source>
        <dbReference type="EMBL" id="SEC95432.1"/>
    </source>
</evidence>
<sequence>MAAHYELEQAKRDVVPQLTAVREAQHQLNKLNAARHWALSEADIAKIKRDLTGKQRLPRAKGIEGSA</sequence>